<comment type="subunit">
    <text evidence="2">Homotrimer.</text>
</comment>
<dbReference type="RefSeq" id="WP_035607804.1">
    <property type="nucleotide sequence ID" value="NZ_JEMG01000001.1"/>
</dbReference>
<evidence type="ECO:0000256" key="11">
    <source>
        <dbReference type="SAM" id="MobiDB-lite"/>
    </source>
</evidence>
<evidence type="ECO:0000256" key="2">
    <source>
        <dbReference type="ARBA" id="ARBA00011233"/>
    </source>
</evidence>
<dbReference type="OrthoDB" id="6975458at2"/>
<name>A0A016XM05_9BURK</name>
<dbReference type="InterPro" id="IPR050298">
    <property type="entry name" value="Gram-neg_bact_OMP"/>
</dbReference>
<keyword evidence="8" id="KW-0626">Porin</keyword>
<evidence type="ECO:0000256" key="9">
    <source>
        <dbReference type="ARBA" id="ARBA00023136"/>
    </source>
</evidence>
<comment type="caution">
    <text evidence="14">The sequence shown here is derived from an EMBL/GenBank/DDBJ whole genome shotgun (WGS) entry which is preliminary data.</text>
</comment>
<evidence type="ECO:0000256" key="8">
    <source>
        <dbReference type="ARBA" id="ARBA00023114"/>
    </source>
</evidence>
<feature type="domain" description="Porin" evidence="13">
    <location>
        <begin position="7"/>
        <end position="329"/>
    </location>
</feature>
<accession>A0A016XM05</accession>
<dbReference type="Proteomes" id="UP000023268">
    <property type="component" value="Unassembled WGS sequence"/>
</dbReference>
<dbReference type="EMBL" id="JEMG01000001">
    <property type="protein sequence ID" value="EYC52876.1"/>
    <property type="molecule type" value="Genomic_DNA"/>
</dbReference>
<evidence type="ECO:0000256" key="5">
    <source>
        <dbReference type="ARBA" id="ARBA00022692"/>
    </source>
</evidence>
<dbReference type="eggNOG" id="COG3203">
    <property type="taxonomic scope" value="Bacteria"/>
</dbReference>
<protein>
    <recommendedName>
        <fullName evidence="13">Porin domain-containing protein</fullName>
    </recommendedName>
</protein>
<evidence type="ECO:0000256" key="7">
    <source>
        <dbReference type="ARBA" id="ARBA00023065"/>
    </source>
</evidence>
<dbReference type="Pfam" id="PF13609">
    <property type="entry name" value="Porin_4"/>
    <property type="match status" value="1"/>
</dbReference>
<dbReference type="GO" id="GO:0046930">
    <property type="term" value="C:pore complex"/>
    <property type="evidence" value="ECO:0007669"/>
    <property type="project" value="UniProtKB-KW"/>
</dbReference>
<dbReference type="CDD" id="cd00342">
    <property type="entry name" value="gram_neg_porins"/>
    <property type="match status" value="1"/>
</dbReference>
<keyword evidence="9" id="KW-0472">Membrane</keyword>
<evidence type="ECO:0000256" key="4">
    <source>
        <dbReference type="ARBA" id="ARBA00022452"/>
    </source>
</evidence>
<evidence type="ECO:0000256" key="10">
    <source>
        <dbReference type="ARBA" id="ARBA00023237"/>
    </source>
</evidence>
<feature type="signal peptide" evidence="12">
    <location>
        <begin position="1"/>
        <end position="19"/>
    </location>
</feature>
<dbReference type="Gene3D" id="2.40.160.10">
    <property type="entry name" value="Porin"/>
    <property type="match status" value="1"/>
</dbReference>
<evidence type="ECO:0000313" key="15">
    <source>
        <dbReference type="Proteomes" id="UP000023268"/>
    </source>
</evidence>
<feature type="chain" id="PRO_5001492648" description="Porin domain-containing protein" evidence="12">
    <location>
        <begin position="20"/>
        <end position="358"/>
    </location>
</feature>
<dbReference type="PANTHER" id="PTHR34501:SF9">
    <property type="entry name" value="MAJOR OUTER MEMBRANE PROTEIN P.IA"/>
    <property type="match status" value="1"/>
</dbReference>
<dbReference type="SUPFAM" id="SSF56935">
    <property type="entry name" value="Porins"/>
    <property type="match status" value="1"/>
</dbReference>
<evidence type="ECO:0000259" key="13">
    <source>
        <dbReference type="Pfam" id="PF13609"/>
    </source>
</evidence>
<dbReference type="PANTHER" id="PTHR34501">
    <property type="entry name" value="PROTEIN YDDL-RELATED"/>
    <property type="match status" value="1"/>
</dbReference>
<dbReference type="STRING" id="1458275.AZ34_10570"/>
<evidence type="ECO:0000256" key="6">
    <source>
        <dbReference type="ARBA" id="ARBA00022729"/>
    </source>
</evidence>
<reference evidence="14 15" key="1">
    <citation type="submission" date="2014-02" db="EMBL/GenBank/DDBJ databases">
        <title>Draft Genome of Hylemonella gracilis isolated from the Niagara River.</title>
        <authorList>
            <person name="Pawlowski D.R."/>
            <person name="Koudelka G.B."/>
        </authorList>
    </citation>
    <scope>NUCLEOTIDE SEQUENCE [LARGE SCALE GENOMIC DNA]</scope>
    <source>
        <strain evidence="14 15">Niagara R</strain>
    </source>
</reference>
<gene>
    <name evidence="14" type="ORF">AZ34_10570</name>
</gene>
<sequence length="358" mass="36365">MKKSLIALAALGVIGTASAQVSVYGVVDIAVTQLSNDDSDSNTGLSTDGNSSSRLGFRSTTDLEGGLKAKVQLEGGVAADGTKTVTGKNDTAAGNGSDVTNYTFGLNRAAFIALEGGFGEVALGLQHNAIYNASSAFDPFGDNGVGAATVGNTGKLGSRNLNSVNYFLPKDLGGLSGQFTYAFGETPDNDATKAAKKEGQGNLVAMRVNYAVEGLTVTGGFGSLTAQSYSLGDPEDIMALTVGASYKIGEVVPAIAYVNNTQKDITQTAMLVGVTVGLGSGKLKASYSTFEKDTDGAKTDGSKIALGYVHSLAKSTSLYAIYAGTSGDDNVVSVAANGVTSPGGWLNSGFQFGITHAF</sequence>
<comment type="subcellular location">
    <subcellularLocation>
        <location evidence="1">Cell outer membrane</location>
        <topology evidence="1">Multi-pass membrane protein</topology>
    </subcellularLocation>
</comment>
<dbReference type="GO" id="GO:0015288">
    <property type="term" value="F:porin activity"/>
    <property type="evidence" value="ECO:0007669"/>
    <property type="project" value="UniProtKB-KW"/>
</dbReference>
<dbReference type="GO" id="GO:0006811">
    <property type="term" value="P:monoatomic ion transport"/>
    <property type="evidence" value="ECO:0007669"/>
    <property type="project" value="UniProtKB-KW"/>
</dbReference>
<keyword evidence="4" id="KW-1134">Transmembrane beta strand</keyword>
<dbReference type="InterPro" id="IPR033900">
    <property type="entry name" value="Gram_neg_porin_domain"/>
</dbReference>
<evidence type="ECO:0000313" key="14">
    <source>
        <dbReference type="EMBL" id="EYC52876.1"/>
    </source>
</evidence>
<organism evidence="14 15">
    <name type="scientific">Hylemonella gracilis str. Niagara R</name>
    <dbReference type="NCBI Taxonomy" id="1458275"/>
    <lineage>
        <taxon>Bacteria</taxon>
        <taxon>Pseudomonadati</taxon>
        <taxon>Pseudomonadota</taxon>
        <taxon>Betaproteobacteria</taxon>
        <taxon>Burkholderiales</taxon>
        <taxon>Comamonadaceae</taxon>
        <taxon>Hylemonella</taxon>
    </lineage>
</organism>
<feature type="region of interest" description="Disordered" evidence="11">
    <location>
        <begin position="38"/>
        <end position="57"/>
    </location>
</feature>
<evidence type="ECO:0000256" key="12">
    <source>
        <dbReference type="SAM" id="SignalP"/>
    </source>
</evidence>
<evidence type="ECO:0000256" key="3">
    <source>
        <dbReference type="ARBA" id="ARBA00022448"/>
    </source>
</evidence>
<keyword evidence="6 12" id="KW-0732">Signal</keyword>
<dbReference type="AlphaFoldDB" id="A0A016XM05"/>
<evidence type="ECO:0000256" key="1">
    <source>
        <dbReference type="ARBA" id="ARBA00004571"/>
    </source>
</evidence>
<dbReference type="GO" id="GO:0009279">
    <property type="term" value="C:cell outer membrane"/>
    <property type="evidence" value="ECO:0007669"/>
    <property type="project" value="UniProtKB-SubCell"/>
</dbReference>
<keyword evidence="5" id="KW-0812">Transmembrane</keyword>
<proteinExistence type="predicted"/>
<dbReference type="InterPro" id="IPR023614">
    <property type="entry name" value="Porin_dom_sf"/>
</dbReference>
<keyword evidence="3" id="KW-0813">Transport</keyword>
<keyword evidence="7" id="KW-0406">Ion transport</keyword>
<keyword evidence="10" id="KW-0998">Cell outer membrane</keyword>